<dbReference type="Proteomes" id="UP000252405">
    <property type="component" value="Unassembled WGS sequence"/>
</dbReference>
<feature type="domain" description="Integrase catalytic" evidence="3">
    <location>
        <begin position="227"/>
        <end position="392"/>
    </location>
</feature>
<reference evidence="4 5" key="1">
    <citation type="submission" date="2018-07" db="EMBL/GenBank/DDBJ databases">
        <title>Halomonas montanilacus sp. nov., isolated from Lake Pengyan on Tibetan Plateau.</title>
        <authorList>
            <person name="Lu H."/>
            <person name="Xing P."/>
            <person name="Wu Q."/>
        </authorList>
    </citation>
    <scope>NUCLEOTIDE SEQUENCE [LARGE SCALE GENOMIC DNA]</scope>
    <source>
        <strain evidence="4 5">PYC7W</strain>
    </source>
</reference>
<dbReference type="GO" id="GO:0015074">
    <property type="term" value="P:DNA integration"/>
    <property type="evidence" value="ECO:0007669"/>
    <property type="project" value="InterPro"/>
</dbReference>
<dbReference type="Pfam" id="PF13276">
    <property type="entry name" value="HTH_21"/>
    <property type="match status" value="1"/>
</dbReference>
<dbReference type="InterPro" id="IPR002514">
    <property type="entry name" value="Transposase_8"/>
</dbReference>
<accession>A0A368TVA7</accession>
<dbReference type="Pfam" id="PF13333">
    <property type="entry name" value="rve_2"/>
    <property type="match status" value="1"/>
</dbReference>
<dbReference type="RefSeq" id="WP_114479425.1">
    <property type="nucleotide sequence ID" value="NZ_QPII01000009.1"/>
</dbReference>
<sequence length="392" mass="45945">MPEMITGKKTQRYSTEFKVKAVEWSHQAHRSVKGVAEALDIHPFMLSRWRKEYREGQFAMKRVKKAPADAKQKIQEQDEVARLKRRVSELEEENDILKKSTFSGRGTTEAFRFVWKHRGQHEVKALCRHLNISRSGYYAWANRKPSQRAAENADLLLKVRRVYNASKGRYGSPRVYQALRREGLVVGENRVARLMREWGMKARVTRVYRRLSKRRDDLKALPNYRLEAKKPVAVNQQWSSDVTYIKLGKKYVFLAVVLDLFSRRIISWRLGESLSADFARGTLREAFTSRNPAPDLLFHTDRGIEYRAHKTQALLNHHRVRHSMNRPGQCTDNAEVESFFKTLKGELLHATSFMTLRQLRKHIRGYIDGYYNSHRLHSGLGYRTPIEFEEIN</sequence>
<dbReference type="InterPro" id="IPR001584">
    <property type="entry name" value="Integrase_cat-core"/>
</dbReference>
<dbReference type="Gene3D" id="3.30.420.10">
    <property type="entry name" value="Ribonuclease H-like superfamily/Ribonuclease H"/>
    <property type="match status" value="1"/>
</dbReference>
<dbReference type="GO" id="GO:0004803">
    <property type="term" value="F:transposase activity"/>
    <property type="evidence" value="ECO:0007669"/>
    <property type="project" value="InterPro"/>
</dbReference>
<dbReference type="Gene3D" id="1.10.10.60">
    <property type="entry name" value="Homeodomain-like"/>
    <property type="match status" value="1"/>
</dbReference>
<comment type="similarity">
    <text evidence="1">Belongs to the transposase 8 family.</text>
</comment>
<protein>
    <submittedName>
        <fullName evidence="4">IS3 family transposase</fullName>
    </submittedName>
</protein>
<organism evidence="4 5">
    <name type="scientific">Billgrantia montanilacus</name>
    <dbReference type="NCBI Taxonomy" id="2282305"/>
    <lineage>
        <taxon>Bacteria</taxon>
        <taxon>Pseudomonadati</taxon>
        <taxon>Pseudomonadota</taxon>
        <taxon>Gammaproteobacteria</taxon>
        <taxon>Oceanospirillales</taxon>
        <taxon>Halomonadaceae</taxon>
        <taxon>Billgrantia</taxon>
    </lineage>
</organism>
<dbReference type="Pfam" id="PF00665">
    <property type="entry name" value="rve"/>
    <property type="match status" value="1"/>
</dbReference>
<dbReference type="GO" id="GO:0003677">
    <property type="term" value="F:DNA binding"/>
    <property type="evidence" value="ECO:0007669"/>
    <property type="project" value="InterPro"/>
</dbReference>
<evidence type="ECO:0000313" key="5">
    <source>
        <dbReference type="Proteomes" id="UP000252405"/>
    </source>
</evidence>
<gene>
    <name evidence="4" type="ORF">DU505_13005</name>
</gene>
<comment type="caution">
    <text evidence="4">The sequence shown here is derived from an EMBL/GenBank/DDBJ whole genome shotgun (WGS) entry which is preliminary data.</text>
</comment>
<dbReference type="InterPro" id="IPR036397">
    <property type="entry name" value="RNaseH_sf"/>
</dbReference>
<dbReference type="AlphaFoldDB" id="A0A368TVA7"/>
<dbReference type="InterPro" id="IPR050900">
    <property type="entry name" value="Transposase_IS3/IS150/IS904"/>
</dbReference>
<dbReference type="InterPro" id="IPR012337">
    <property type="entry name" value="RNaseH-like_sf"/>
</dbReference>
<evidence type="ECO:0000313" key="4">
    <source>
        <dbReference type="EMBL" id="RCV88590.1"/>
    </source>
</evidence>
<evidence type="ECO:0000259" key="3">
    <source>
        <dbReference type="PROSITE" id="PS50994"/>
    </source>
</evidence>
<dbReference type="EMBL" id="QPII01000009">
    <property type="protein sequence ID" value="RCV88590.1"/>
    <property type="molecule type" value="Genomic_DNA"/>
</dbReference>
<dbReference type="InterPro" id="IPR048020">
    <property type="entry name" value="Transpos_IS3"/>
</dbReference>
<name>A0A368TVA7_9GAMM</name>
<dbReference type="OrthoDB" id="9813126at2"/>
<dbReference type="GO" id="GO:0006313">
    <property type="term" value="P:DNA transposition"/>
    <property type="evidence" value="ECO:0007669"/>
    <property type="project" value="InterPro"/>
</dbReference>
<keyword evidence="2" id="KW-0175">Coiled coil</keyword>
<feature type="coiled-coil region" evidence="2">
    <location>
        <begin position="73"/>
        <end position="100"/>
    </location>
</feature>
<dbReference type="Pfam" id="PF01527">
    <property type="entry name" value="HTH_Tnp_1"/>
    <property type="match status" value="1"/>
</dbReference>
<dbReference type="NCBIfam" id="NF033516">
    <property type="entry name" value="transpos_IS3"/>
    <property type="match status" value="1"/>
</dbReference>
<dbReference type="PANTHER" id="PTHR46889:SF4">
    <property type="entry name" value="TRANSPOSASE INSO FOR INSERTION SEQUENCE ELEMENT IS911B-RELATED"/>
    <property type="match status" value="1"/>
</dbReference>
<keyword evidence="5" id="KW-1185">Reference proteome</keyword>
<proteinExistence type="inferred from homology"/>
<dbReference type="InterPro" id="IPR025948">
    <property type="entry name" value="HTH-like_dom"/>
</dbReference>
<evidence type="ECO:0000256" key="1">
    <source>
        <dbReference type="ARBA" id="ARBA00009964"/>
    </source>
</evidence>
<dbReference type="PANTHER" id="PTHR46889">
    <property type="entry name" value="TRANSPOSASE INSF FOR INSERTION SEQUENCE IS3B-RELATED"/>
    <property type="match status" value="1"/>
</dbReference>
<evidence type="ECO:0000256" key="2">
    <source>
        <dbReference type="SAM" id="Coils"/>
    </source>
</evidence>
<dbReference type="SUPFAM" id="SSF53098">
    <property type="entry name" value="Ribonuclease H-like"/>
    <property type="match status" value="1"/>
</dbReference>
<dbReference type="InterPro" id="IPR009057">
    <property type="entry name" value="Homeodomain-like_sf"/>
</dbReference>
<dbReference type="SUPFAM" id="SSF46689">
    <property type="entry name" value="Homeodomain-like"/>
    <property type="match status" value="1"/>
</dbReference>
<dbReference type="PROSITE" id="PS50994">
    <property type="entry name" value="INTEGRASE"/>
    <property type="match status" value="1"/>
</dbReference>